<dbReference type="InterPro" id="IPR002347">
    <property type="entry name" value="SDR_fam"/>
</dbReference>
<feature type="domain" description="N-acetyltransferase" evidence="5">
    <location>
        <begin position="83"/>
        <end position="158"/>
    </location>
</feature>
<evidence type="ECO:0000256" key="4">
    <source>
        <dbReference type="SAM" id="MobiDB-lite"/>
    </source>
</evidence>
<keyword evidence="7" id="KW-1185">Reference proteome</keyword>
<evidence type="ECO:0000256" key="3">
    <source>
        <dbReference type="ARBA" id="ARBA00023027"/>
    </source>
</evidence>
<accession>A0ABT7ALG8</accession>
<dbReference type="Gene3D" id="3.40.50.720">
    <property type="entry name" value="NAD(P)-binding Rossmann-like Domain"/>
    <property type="match status" value="1"/>
</dbReference>
<dbReference type="Proteomes" id="UP001321492">
    <property type="component" value="Unassembled WGS sequence"/>
</dbReference>
<reference evidence="6 7" key="1">
    <citation type="submission" date="2023-05" db="EMBL/GenBank/DDBJ databases">
        <title>Chelatococcus sp. nov., a moderately thermophilic bacterium isolated from hot spring microbial mat.</title>
        <authorList>
            <person name="Hu C.-J."/>
            <person name="Li W.-J."/>
        </authorList>
    </citation>
    <scope>NUCLEOTIDE SEQUENCE [LARGE SCALE GENOMIC DNA]</scope>
    <source>
        <strain evidence="6 7">SYSU G07232</strain>
    </source>
</reference>
<dbReference type="EMBL" id="JASJEV010000020">
    <property type="protein sequence ID" value="MDJ1160208.1"/>
    <property type="molecule type" value="Genomic_DNA"/>
</dbReference>
<dbReference type="Pfam" id="PF00583">
    <property type="entry name" value="Acetyltransf_1"/>
    <property type="match status" value="1"/>
</dbReference>
<dbReference type="PROSITE" id="PS51186">
    <property type="entry name" value="GNAT"/>
    <property type="match status" value="1"/>
</dbReference>
<protein>
    <submittedName>
        <fullName evidence="6">SDR family oxidoreductase</fullName>
    </submittedName>
</protein>
<keyword evidence="2" id="KW-0560">Oxidoreductase</keyword>
<dbReference type="SUPFAM" id="SSF51735">
    <property type="entry name" value="NAD(P)-binding Rossmann-fold domains"/>
    <property type="match status" value="1"/>
</dbReference>
<dbReference type="PROSITE" id="PS51257">
    <property type="entry name" value="PROKAR_LIPOPROTEIN"/>
    <property type="match status" value="1"/>
</dbReference>
<dbReference type="InterPro" id="IPR000182">
    <property type="entry name" value="GNAT_dom"/>
</dbReference>
<keyword evidence="3" id="KW-0520">NAD</keyword>
<proteinExistence type="inferred from homology"/>
<feature type="compositionally biased region" description="Low complexity" evidence="4">
    <location>
        <begin position="10"/>
        <end position="28"/>
    </location>
</feature>
<dbReference type="Pfam" id="PF13561">
    <property type="entry name" value="adh_short_C2"/>
    <property type="match status" value="1"/>
</dbReference>
<dbReference type="InterPro" id="IPR016181">
    <property type="entry name" value="Acyl_CoA_acyltransferase"/>
</dbReference>
<dbReference type="PANTHER" id="PTHR43477">
    <property type="entry name" value="DIHYDROANTICAPSIN 7-DEHYDROGENASE"/>
    <property type="match status" value="1"/>
</dbReference>
<evidence type="ECO:0000313" key="7">
    <source>
        <dbReference type="Proteomes" id="UP001321492"/>
    </source>
</evidence>
<dbReference type="InterPro" id="IPR036291">
    <property type="entry name" value="NAD(P)-bd_dom_sf"/>
</dbReference>
<dbReference type="PANTHER" id="PTHR43477:SF4">
    <property type="entry name" value="DEHYDROGENASE_REDUCTASE SDR FAMILY MEMBER 6"/>
    <property type="match status" value="1"/>
</dbReference>
<dbReference type="PRINTS" id="PR00080">
    <property type="entry name" value="SDRFAMILY"/>
</dbReference>
<dbReference type="SUPFAM" id="SSF55729">
    <property type="entry name" value="Acyl-CoA N-acyltransferases (Nat)"/>
    <property type="match status" value="1"/>
</dbReference>
<dbReference type="Gene3D" id="3.40.630.30">
    <property type="match status" value="1"/>
</dbReference>
<evidence type="ECO:0000259" key="5">
    <source>
        <dbReference type="PROSITE" id="PS51186"/>
    </source>
</evidence>
<dbReference type="CDD" id="cd05368">
    <property type="entry name" value="DHRS6_like_SDR_c"/>
    <property type="match status" value="1"/>
</dbReference>
<evidence type="ECO:0000313" key="6">
    <source>
        <dbReference type="EMBL" id="MDJ1160208.1"/>
    </source>
</evidence>
<dbReference type="PRINTS" id="PR00081">
    <property type="entry name" value="GDHRDH"/>
</dbReference>
<evidence type="ECO:0000256" key="1">
    <source>
        <dbReference type="ARBA" id="ARBA00006484"/>
    </source>
</evidence>
<comment type="similarity">
    <text evidence="1">Belongs to the short-chain dehydrogenases/reductases (SDR) family.</text>
</comment>
<sequence length="412" mass="44000">MPGERRREQSAWSAAGSGTGCAGSRAAADGGLCAEPDAPRCQVLADHGRLSRDLRRLRDLARRGRRGADRRPHPFLRAGDLLIWSLATAPRVRGEGLGNRLPAAAEERARALGLSMLRLYTGEKLAANVARYARHGYAVERIEKLPDRRLVHMTKAIDVTTKGRTMGRLKGKTCLVTAAGQGIGRACAELFLREGATVVATDLDAGKLAGLDGATCRRLDVRSTQAVEALAAEFGTADVLVNAAGFVHHGTVLDCSDEDWEFSFDLNVKSMHRTIKAFLPGMLAKGHGSIVNIASGASSVRGIPNRYVYGATKAAVIGLTKAVAADFIKKGVRANAICPGTIESPSLEERIATLARNTGQSIEAVRQAFIDRQPMGRLGTAEEVAWLAVYLASDESRYTTGHIHLVDGGFAL</sequence>
<name>A0ABT7ALG8_9HYPH</name>
<dbReference type="InterPro" id="IPR051122">
    <property type="entry name" value="SDR_DHRS6-like"/>
</dbReference>
<comment type="caution">
    <text evidence="6">The sequence shown here is derived from an EMBL/GenBank/DDBJ whole genome shotgun (WGS) entry which is preliminary data.</text>
</comment>
<gene>
    <name evidence="6" type="ORF">QNA08_18505</name>
</gene>
<feature type="region of interest" description="Disordered" evidence="4">
    <location>
        <begin position="1"/>
        <end position="29"/>
    </location>
</feature>
<dbReference type="RefSeq" id="WP_283742207.1">
    <property type="nucleotide sequence ID" value="NZ_JASJEV010000020.1"/>
</dbReference>
<organism evidence="6 7">
    <name type="scientific">Chelatococcus albus</name>
    <dbReference type="NCBI Taxonomy" id="3047466"/>
    <lineage>
        <taxon>Bacteria</taxon>
        <taxon>Pseudomonadati</taxon>
        <taxon>Pseudomonadota</taxon>
        <taxon>Alphaproteobacteria</taxon>
        <taxon>Hyphomicrobiales</taxon>
        <taxon>Chelatococcaceae</taxon>
        <taxon>Chelatococcus</taxon>
    </lineage>
</organism>
<evidence type="ECO:0000256" key="2">
    <source>
        <dbReference type="ARBA" id="ARBA00023002"/>
    </source>
</evidence>